<keyword evidence="1" id="KW-0812">Transmembrane</keyword>
<reference evidence="3" key="1">
    <citation type="journal article" date="2019" name="Int. J. Syst. Evol. Microbiol.">
        <title>The Global Catalogue of Microorganisms (GCM) 10K type strain sequencing project: providing services to taxonomists for standard genome sequencing and annotation.</title>
        <authorList>
            <consortium name="The Broad Institute Genomics Platform"/>
            <consortium name="The Broad Institute Genome Sequencing Center for Infectious Disease"/>
            <person name="Wu L."/>
            <person name="Ma J."/>
        </authorList>
    </citation>
    <scope>NUCLEOTIDE SEQUENCE [LARGE SCALE GENOMIC DNA]</scope>
    <source>
        <strain evidence="3">JCM 16548</strain>
    </source>
</reference>
<keyword evidence="1" id="KW-1133">Transmembrane helix</keyword>
<protein>
    <submittedName>
        <fullName evidence="2">Uncharacterized protein</fullName>
    </submittedName>
</protein>
<dbReference type="Proteomes" id="UP001500051">
    <property type="component" value="Unassembled WGS sequence"/>
</dbReference>
<comment type="caution">
    <text evidence="2">The sequence shown here is derived from an EMBL/GenBank/DDBJ whole genome shotgun (WGS) entry which is preliminary data.</text>
</comment>
<keyword evidence="3" id="KW-1185">Reference proteome</keyword>
<accession>A0ABP7CN03</accession>
<feature type="transmembrane region" description="Helical" evidence="1">
    <location>
        <begin position="63"/>
        <end position="84"/>
    </location>
</feature>
<dbReference type="EMBL" id="BAAAYX010000002">
    <property type="protein sequence ID" value="GAA3691691.1"/>
    <property type="molecule type" value="Genomic_DNA"/>
</dbReference>
<keyword evidence="1" id="KW-0472">Membrane</keyword>
<dbReference type="RefSeq" id="WP_344810561.1">
    <property type="nucleotide sequence ID" value="NZ_BAAAYX010000002.1"/>
</dbReference>
<gene>
    <name evidence="2" type="ORF">GCM10022204_03730</name>
</gene>
<proteinExistence type="predicted"/>
<evidence type="ECO:0000313" key="3">
    <source>
        <dbReference type="Proteomes" id="UP001500051"/>
    </source>
</evidence>
<name>A0ABP7CN03_9ACTN</name>
<organism evidence="2 3">
    <name type="scientific">Microlunatus aurantiacus</name>
    <dbReference type="NCBI Taxonomy" id="446786"/>
    <lineage>
        <taxon>Bacteria</taxon>
        <taxon>Bacillati</taxon>
        <taxon>Actinomycetota</taxon>
        <taxon>Actinomycetes</taxon>
        <taxon>Propionibacteriales</taxon>
        <taxon>Propionibacteriaceae</taxon>
        <taxon>Microlunatus</taxon>
    </lineage>
</organism>
<evidence type="ECO:0000256" key="1">
    <source>
        <dbReference type="SAM" id="Phobius"/>
    </source>
</evidence>
<sequence>MTKPLIDARTDAALASLDPARDVAVSAERYESTLARIVAVDVTEPADVVVRPLPLTRRARRRLVAIPAGALAIAAAVVAVAAMVGGQPAYADWTPVPTALPLHEAAEATRSCLAHQGEVVTSAVEPLIADRRGPWIYVLITTSATDEVSCLMPEDLVGTLPSSADRRMYAGGSGDALTDPVAPRQVEVSTSTASATDEGLFLLIEGRVGSEVQSVAVVTATGMRVTASVHHGRFAAWWPGGDTSPRNPEVAGAPTLEVTMIDGTIVTMPG</sequence>
<evidence type="ECO:0000313" key="2">
    <source>
        <dbReference type="EMBL" id="GAA3691691.1"/>
    </source>
</evidence>